<dbReference type="Proteomes" id="UP001164305">
    <property type="component" value="Chromosome"/>
</dbReference>
<dbReference type="CDD" id="cd07085">
    <property type="entry name" value="ALDH_F6_MMSDH"/>
    <property type="match status" value="1"/>
</dbReference>
<protein>
    <submittedName>
        <fullName evidence="3">CoA-acylating methylmalonate-semialdehyde dehydrogenase</fullName>
    </submittedName>
</protein>
<evidence type="ECO:0000259" key="2">
    <source>
        <dbReference type="Pfam" id="PF00171"/>
    </source>
</evidence>
<evidence type="ECO:0000256" key="1">
    <source>
        <dbReference type="ARBA" id="ARBA00023002"/>
    </source>
</evidence>
<dbReference type="InterPro" id="IPR010061">
    <property type="entry name" value="MeMal-semiAld_DH"/>
</dbReference>
<evidence type="ECO:0000313" key="3">
    <source>
        <dbReference type="EMBL" id="UYG17538.1"/>
    </source>
</evidence>
<dbReference type="NCBIfam" id="TIGR01722">
    <property type="entry name" value="MMSDH"/>
    <property type="match status" value="1"/>
</dbReference>
<keyword evidence="4" id="KW-1185">Reference proteome</keyword>
<name>A0ABY6G2U6_9MICO</name>
<organism evidence="3 4">
    <name type="scientific">Brachybacterium huguangmaarense</name>
    <dbReference type="NCBI Taxonomy" id="1652028"/>
    <lineage>
        <taxon>Bacteria</taxon>
        <taxon>Bacillati</taxon>
        <taxon>Actinomycetota</taxon>
        <taxon>Actinomycetes</taxon>
        <taxon>Micrococcales</taxon>
        <taxon>Dermabacteraceae</taxon>
        <taxon>Brachybacterium</taxon>
    </lineage>
</organism>
<reference evidence="3" key="1">
    <citation type="submission" date="2022-10" db="EMBL/GenBank/DDBJ databases">
        <title>Whole-Genome Sequencing of Brachybacterium huguangmaarense BRM-3, Isolated from Betula schmidtii.</title>
        <authorList>
            <person name="Haam D."/>
        </authorList>
    </citation>
    <scope>NUCLEOTIDE SEQUENCE</scope>
    <source>
        <strain evidence="3">BRM-3</strain>
    </source>
</reference>
<feature type="domain" description="Aldehyde dehydrogenase" evidence="2">
    <location>
        <begin position="20"/>
        <end position="479"/>
    </location>
</feature>
<dbReference type="InterPro" id="IPR016162">
    <property type="entry name" value="Ald_DH_N"/>
</dbReference>
<dbReference type="InterPro" id="IPR015590">
    <property type="entry name" value="Aldehyde_DH_dom"/>
</dbReference>
<proteinExistence type="predicted"/>
<keyword evidence="1" id="KW-0560">Oxidoreductase</keyword>
<dbReference type="Pfam" id="PF00171">
    <property type="entry name" value="Aldedh"/>
    <property type="match status" value="1"/>
</dbReference>
<accession>A0ABY6G2U6</accession>
<dbReference type="InterPro" id="IPR016163">
    <property type="entry name" value="Ald_DH_C"/>
</dbReference>
<evidence type="ECO:0000313" key="4">
    <source>
        <dbReference type="Proteomes" id="UP001164305"/>
    </source>
</evidence>
<dbReference type="Gene3D" id="3.40.605.10">
    <property type="entry name" value="Aldehyde Dehydrogenase, Chain A, domain 1"/>
    <property type="match status" value="1"/>
</dbReference>
<dbReference type="Gene3D" id="3.40.309.10">
    <property type="entry name" value="Aldehyde Dehydrogenase, Chain A, domain 2"/>
    <property type="match status" value="1"/>
</dbReference>
<sequence>MTEIYTVHHWIDGAEAEGSASTQPILNPATGEQVGTLDLGDASTVDRAVEVARRAQRQWAAVSLSKRTQLMYRMRQLMIEHTDEIAQVISREHGKTVDDAKGEIARGLETLEFATSITQDSKGEFSANVSTGVDIHSIRQPLGVVAGITPFNFPAMVPFWMHPIAIATGNAFILKPSERDPSTSNIVARLYAEAGLPAGVFQVVHGGKATVDALCTHEGISAVSFVGSTPIARHVHETAAASGKRVQALGGANNHAVVMPDANVAFAASQIASGAFGSAGERCMAVPVAVTVGDVHDEFVAAVKAEAEKLTVGPASDAATDMGPVITPDARERVISMTDEAEKAGATVVVDGRGLVVPGHENGFFVGPTVLTDVDPELRAYKEEVFGPLLVVMHVNNFDEALELVNSSPFGNGTAIFTASGHYARRYQEEVQVGMIGVNVPIPTPVGYYSFGGWKDSLFGEYHAHGPEAVRFYTRAKAITERWPRQDEAVEASMSFPTHD</sequence>
<gene>
    <name evidence="3" type="ORF">BRM3_03660</name>
</gene>
<dbReference type="PANTHER" id="PTHR43866">
    <property type="entry name" value="MALONATE-SEMIALDEHYDE DEHYDROGENASE"/>
    <property type="match status" value="1"/>
</dbReference>
<dbReference type="PANTHER" id="PTHR43866:SF4">
    <property type="entry name" value="MALONATE-SEMIALDEHYDE DEHYDROGENASE"/>
    <property type="match status" value="1"/>
</dbReference>
<dbReference type="InterPro" id="IPR016161">
    <property type="entry name" value="Ald_DH/histidinol_DH"/>
</dbReference>
<dbReference type="RefSeq" id="WP_263594747.1">
    <property type="nucleotide sequence ID" value="NZ_CP107020.1"/>
</dbReference>
<dbReference type="EMBL" id="CP107020">
    <property type="protein sequence ID" value="UYG17538.1"/>
    <property type="molecule type" value="Genomic_DNA"/>
</dbReference>
<dbReference type="SUPFAM" id="SSF53720">
    <property type="entry name" value="ALDH-like"/>
    <property type="match status" value="1"/>
</dbReference>